<proteinExistence type="predicted"/>
<accession>A0A6M3XF24</accession>
<organism evidence="1">
    <name type="scientific">viral metagenome</name>
    <dbReference type="NCBI Taxonomy" id="1070528"/>
    <lineage>
        <taxon>unclassified sequences</taxon>
        <taxon>metagenomes</taxon>
        <taxon>organismal metagenomes</taxon>
    </lineage>
</organism>
<dbReference type="EMBL" id="MT144615">
    <property type="protein sequence ID" value="QJH95225.1"/>
    <property type="molecule type" value="Genomic_DNA"/>
</dbReference>
<dbReference type="AlphaFoldDB" id="A0A6M3XF24"/>
<reference evidence="1" key="1">
    <citation type="submission" date="2020-03" db="EMBL/GenBank/DDBJ databases">
        <title>The deep terrestrial virosphere.</title>
        <authorList>
            <person name="Holmfeldt K."/>
            <person name="Nilsson E."/>
            <person name="Simone D."/>
            <person name="Lopez-Fernandez M."/>
            <person name="Wu X."/>
            <person name="de Brujin I."/>
            <person name="Lundin D."/>
            <person name="Andersson A."/>
            <person name="Bertilsson S."/>
            <person name="Dopson M."/>
        </authorList>
    </citation>
    <scope>NUCLEOTIDE SEQUENCE</scope>
    <source>
        <strain evidence="1">TM448B00361</strain>
    </source>
</reference>
<protein>
    <submittedName>
        <fullName evidence="1">Uncharacterized protein</fullName>
    </submittedName>
</protein>
<gene>
    <name evidence="1" type="ORF">TM448B00361_0014</name>
</gene>
<name>A0A6M3XF24_9ZZZZ</name>
<evidence type="ECO:0000313" key="1">
    <source>
        <dbReference type="EMBL" id="QJH95225.1"/>
    </source>
</evidence>
<sequence length="863" mass="91492">MARGPFPTGDFGRRTSDNLIGADIGAPAAGAAQAVAAAAEGFGRTLKGMAERAWTREGETDAARAITAENESGIQARIRPGQGIDDQAYNAVVREKRGAERVTAYQDAVAQAKIAHPDNLAGFTDAVAAARAAFAPTGDAQLDVSFDRSRILIDGAAVREVREGEERRRVQTARGAMVTALSAADTLLGQSIASAGFDDQGAALVGASLTQAVSSISRFGPKEAFALGGVEFPADPTRVGAATPEELARVADAMQANARTSWIARAMERAPDAASKAAFAGQVRERYAAGDPAFAGLAAQDMDRLTNRLDAEAASAASGENAARTAAAERTRQLLKAGEYGDDVDPEELRAMAASSGDVGLMAQADFALTRGFEATPASLRAGADAAGLGGLGDAADFIVDVLEGSGFIADDNGRGRSQYGITEKSHPEAWADGRLDRSEARRIIQRDYVEPFASLSPAMRVVASAAATVGGPDTARRLLAQAGNDPERFLQLEEARFRQLARDNPAKYGRFLPGWLRRQGQVRGYLQAQNARVRAMDGFSNDPVGFARGTSRRPGLAPVAEFDLGSVFGGDVNGWGQWVRSRRATGQELAETYKVPARILADEEEDFYKARFQQDPASILTFTREAAQALGEDGAREMLGQLGRNPGQASADLHMASLSMDAGVRAFAGLAVEGRRLLAEGAPAPVFATGAGLRDELTIVAGALQTLPDLAGPVLATANAAAAADQARGVKREADHYVQSALGRNPWNGKFYGGVASVNGQQTLLPSWVREDGMEEVLDWVMSSAVAGNWAPVFQNGQQMPLSTLQRMRVQVQPNGQYRLIHPQTGQAVPNREGRPFEFDIDTDERHAALRRALGDLIRPRR</sequence>